<gene>
    <name evidence="2" type="ORF">PCOR1329_LOCUS71836</name>
</gene>
<evidence type="ECO:0000313" key="2">
    <source>
        <dbReference type="EMBL" id="CAK0892099.1"/>
    </source>
</evidence>
<feature type="region of interest" description="Disordered" evidence="1">
    <location>
        <begin position="539"/>
        <end position="574"/>
    </location>
</feature>
<feature type="non-terminal residue" evidence="2">
    <location>
        <position position="574"/>
    </location>
</feature>
<dbReference type="Proteomes" id="UP001189429">
    <property type="component" value="Unassembled WGS sequence"/>
</dbReference>
<dbReference type="EMBL" id="CAUYUJ010019562">
    <property type="protein sequence ID" value="CAK0892099.1"/>
    <property type="molecule type" value="Genomic_DNA"/>
</dbReference>
<accession>A0ABN9X3B2</accession>
<evidence type="ECO:0000256" key="1">
    <source>
        <dbReference type="SAM" id="MobiDB-lite"/>
    </source>
</evidence>
<evidence type="ECO:0000313" key="3">
    <source>
        <dbReference type="Proteomes" id="UP001189429"/>
    </source>
</evidence>
<proteinExistence type="predicted"/>
<sequence length="574" mass="61700">MALALRPQHAAAGVVGAVLLRHADLLYHAFLHQAGWGASGGVEAAVSAARKAAEAATIAAAAATGAGAAREEQCPQPPEWLSAPVPLACPEPPACECRCEGAGEEATEGHELTQQPAWQVLGSALGHILVVSVGKTAASAEEPSLRVPQWRGLAALRLASGRAIGEEAFWSELLPGGYVAVYHSDDSVWHERLLLGQVDAQHWVIDTPDHDMYIENIACTSPEDGPCRAVVLDDSGALPVFLRGRTYRFKEYLGEEDLLARLREAGQLAVEMGFDKPAHTLYLDSLGERKPLPVAEAAVRRRRKGLPVPPPTEPPPAIGVARGSTRWVSMETLGSIKRGDEIELADSDKVMGERALHRLPDGQVVTACPASSLAANQEVRGAGDGADARVLSPVVYDPGGRRWSEFSAAVSRMRVAPMDDFPLEGERSALWLFQYVRDHGGTFDARQTKWAMEQRISPDSTAFLMHDLVGLALDLSVCYDQCDGGNLASVEVLPRLHQLVEETSGTLQLEGIERYLGRDRTGGLRRGVALNPSLAQCATEKKSKETEVMKQRRKACEEEEAAKKNKGGKPGAGK</sequence>
<name>A0ABN9X3B2_9DINO</name>
<reference evidence="2" key="1">
    <citation type="submission" date="2023-10" db="EMBL/GenBank/DDBJ databases">
        <authorList>
            <person name="Chen Y."/>
            <person name="Shah S."/>
            <person name="Dougan E. K."/>
            <person name="Thang M."/>
            <person name="Chan C."/>
        </authorList>
    </citation>
    <scope>NUCLEOTIDE SEQUENCE [LARGE SCALE GENOMIC DNA]</scope>
</reference>
<comment type="caution">
    <text evidence="2">The sequence shown here is derived from an EMBL/GenBank/DDBJ whole genome shotgun (WGS) entry which is preliminary data.</text>
</comment>
<keyword evidence="3" id="KW-1185">Reference proteome</keyword>
<feature type="compositionally biased region" description="Basic and acidic residues" evidence="1">
    <location>
        <begin position="539"/>
        <end position="556"/>
    </location>
</feature>
<protein>
    <submittedName>
        <fullName evidence="2">Uncharacterized protein</fullName>
    </submittedName>
</protein>
<organism evidence="2 3">
    <name type="scientific">Prorocentrum cordatum</name>
    <dbReference type="NCBI Taxonomy" id="2364126"/>
    <lineage>
        <taxon>Eukaryota</taxon>
        <taxon>Sar</taxon>
        <taxon>Alveolata</taxon>
        <taxon>Dinophyceae</taxon>
        <taxon>Prorocentrales</taxon>
        <taxon>Prorocentraceae</taxon>
        <taxon>Prorocentrum</taxon>
    </lineage>
</organism>